<gene>
    <name evidence="4" type="ORF">FGL95_09455</name>
</gene>
<evidence type="ECO:0000313" key="5">
    <source>
        <dbReference type="Proteomes" id="UP000535543"/>
    </source>
</evidence>
<feature type="domain" description="FAD-binding" evidence="3">
    <location>
        <begin position="5"/>
        <end position="77"/>
    </location>
</feature>
<dbReference type="GO" id="GO:0004497">
    <property type="term" value="F:monooxygenase activity"/>
    <property type="evidence" value="ECO:0007669"/>
    <property type="project" value="UniProtKB-KW"/>
</dbReference>
<comment type="caution">
    <text evidence="4">The sequence shown here is derived from an EMBL/GenBank/DDBJ whole genome shotgun (WGS) entry which is preliminary data.</text>
</comment>
<keyword evidence="2" id="KW-0503">Monooxygenase</keyword>
<dbReference type="EMBL" id="VCQU01000003">
    <property type="protein sequence ID" value="NMN95256.1"/>
    <property type="molecule type" value="Genomic_DNA"/>
</dbReference>
<reference evidence="4 5" key="2">
    <citation type="submission" date="2020-06" db="EMBL/GenBank/DDBJ databases">
        <title>Antribacter stalactiti gen. nov., sp. nov., a new member of the family Nacardiaceae isolated from a cave.</title>
        <authorList>
            <person name="Kim I.S."/>
        </authorList>
    </citation>
    <scope>NUCLEOTIDE SEQUENCE [LARGE SCALE GENOMIC DNA]</scope>
    <source>
        <strain evidence="4 5">YC2-7</strain>
    </source>
</reference>
<evidence type="ECO:0000313" key="4">
    <source>
        <dbReference type="EMBL" id="NMN95256.1"/>
    </source>
</evidence>
<evidence type="ECO:0000256" key="1">
    <source>
        <dbReference type="ARBA" id="ARBA00023002"/>
    </source>
</evidence>
<dbReference type="PANTHER" id="PTHR13789:SF309">
    <property type="entry name" value="PUTATIVE (AFU_ORTHOLOGUE AFUA_6G14510)-RELATED"/>
    <property type="match status" value="1"/>
</dbReference>
<dbReference type="AlphaFoldDB" id="A0A848KC41"/>
<keyword evidence="1" id="KW-0560">Oxidoreductase</keyword>
<protein>
    <submittedName>
        <fullName evidence="4">Aromatic ring hydroxylase</fullName>
    </submittedName>
</protein>
<accession>A0A848KC41</accession>
<feature type="domain" description="FAD-binding" evidence="3">
    <location>
        <begin position="131"/>
        <end position="312"/>
    </location>
</feature>
<dbReference type="PANTHER" id="PTHR13789">
    <property type="entry name" value="MONOOXYGENASE"/>
    <property type="match status" value="1"/>
</dbReference>
<dbReference type="Pfam" id="PF01494">
    <property type="entry name" value="FAD_binding_3"/>
    <property type="match status" value="2"/>
</dbReference>
<name>A0A848KC41_9NOCA</name>
<dbReference type="PRINTS" id="PR00420">
    <property type="entry name" value="RNGMNOXGNASE"/>
</dbReference>
<dbReference type="RefSeq" id="WP_169586010.1">
    <property type="nucleotide sequence ID" value="NZ_VCQU01000003.1"/>
</dbReference>
<dbReference type="InterPro" id="IPR036188">
    <property type="entry name" value="FAD/NAD-bd_sf"/>
</dbReference>
<dbReference type="GO" id="GO:0071949">
    <property type="term" value="F:FAD binding"/>
    <property type="evidence" value="ECO:0007669"/>
    <property type="project" value="InterPro"/>
</dbReference>
<keyword evidence="5" id="KW-1185">Reference proteome</keyword>
<dbReference type="InterPro" id="IPR050493">
    <property type="entry name" value="FAD-dep_Monooxygenase_BioMet"/>
</dbReference>
<dbReference type="Proteomes" id="UP000535543">
    <property type="component" value="Unassembled WGS sequence"/>
</dbReference>
<evidence type="ECO:0000256" key="2">
    <source>
        <dbReference type="ARBA" id="ARBA00023033"/>
    </source>
</evidence>
<dbReference type="Gene3D" id="3.50.50.60">
    <property type="entry name" value="FAD/NAD(P)-binding domain"/>
    <property type="match status" value="1"/>
</dbReference>
<evidence type="ECO:0000259" key="3">
    <source>
        <dbReference type="Pfam" id="PF01494"/>
    </source>
</evidence>
<sequence length="341" mass="36819">MTKSAAIIGGGIGGLATANYLVQHGWIVDVFERSAALPDTGTALGMWPEALVALDAIGVGDRVRSIGSQQKHGLFRRADGSTLAKIDIRDTAVLISRPRLLESLASTLPDGIVKFSTTIDNVADLGGYDVIVGADGVNSRVRTAVVGHQVDPEFLGFSALIGRAHGTTDTVAETWDEEKIFGISPRDGGVTNWFAAYRQPADGRMPADPMAFLRSNFGHWHSDVTELLDRIDTNSFIHYNVKQMPKLDSYVRGNIALIGDSAHAMAPNLGRGACETLIDAATLGQALVSHDVDEALRRYDRKRRKHTQRLLTGARLMSKAAMSTRFNGPRDAAIRVVSKFA</sequence>
<dbReference type="SUPFAM" id="SSF51905">
    <property type="entry name" value="FAD/NAD(P)-binding domain"/>
    <property type="match status" value="1"/>
</dbReference>
<dbReference type="InterPro" id="IPR002938">
    <property type="entry name" value="FAD-bd"/>
</dbReference>
<organism evidence="4 5">
    <name type="scientific">Antrihabitans stalactiti</name>
    <dbReference type="NCBI Taxonomy" id="2584121"/>
    <lineage>
        <taxon>Bacteria</taxon>
        <taxon>Bacillati</taxon>
        <taxon>Actinomycetota</taxon>
        <taxon>Actinomycetes</taxon>
        <taxon>Mycobacteriales</taxon>
        <taxon>Nocardiaceae</taxon>
        <taxon>Antrihabitans</taxon>
    </lineage>
</organism>
<proteinExistence type="predicted"/>
<reference evidence="4 5" key="1">
    <citation type="submission" date="2019-05" db="EMBL/GenBank/DDBJ databases">
        <authorList>
            <person name="Lee S.D."/>
        </authorList>
    </citation>
    <scope>NUCLEOTIDE SEQUENCE [LARGE SCALE GENOMIC DNA]</scope>
    <source>
        <strain evidence="4 5">YC2-7</strain>
    </source>
</reference>